<evidence type="ECO:0000313" key="1">
    <source>
        <dbReference type="EMBL" id="KZE51889.1"/>
    </source>
</evidence>
<dbReference type="EMBL" id="LQQY01000006">
    <property type="protein sequence ID" value="KZE51889.1"/>
    <property type="molecule type" value="Genomic_DNA"/>
</dbReference>
<dbReference type="AlphaFoldDB" id="A0A0J5TD89"/>
<accession>A0A0J5TD89</accession>
<sequence length="76" mass="8590">MKKQRYVLCLLVTGVLLYYAVPRLSIFAEGLEGWFSLSWLILAMFVLAGNFAAVLYSPKKGKKGAKQPERKRVLGR</sequence>
<protein>
    <submittedName>
        <fullName evidence="1">Uncharacterized protein</fullName>
    </submittedName>
</protein>
<name>A0A0J5TD89_9BACI</name>
<comment type="caution">
    <text evidence="1">The sequence shown here is derived from an EMBL/GenBank/DDBJ whole genome shotgun (WGS) entry which is preliminary data.</text>
</comment>
<dbReference type="OrthoDB" id="2969610at2"/>
<proteinExistence type="predicted"/>
<reference evidence="2" key="1">
    <citation type="submission" date="2016-01" db="EMBL/GenBank/DDBJ databases">
        <title>Whole genome sequencing of Bhargavaea cecembensis T14.</title>
        <authorList>
            <person name="Hong K.W."/>
        </authorList>
    </citation>
    <scope>NUCLEOTIDE SEQUENCE [LARGE SCALE GENOMIC DNA]</scope>
    <source>
        <strain evidence="2">M19</strain>
    </source>
</reference>
<dbReference type="PATRIC" id="fig|189381.10.peg.3395"/>
<dbReference type="Proteomes" id="UP000076510">
    <property type="component" value="Unassembled WGS sequence"/>
</dbReference>
<organism evidence="1 2">
    <name type="scientific">Rossellomorea marisflavi</name>
    <dbReference type="NCBI Taxonomy" id="189381"/>
    <lineage>
        <taxon>Bacteria</taxon>
        <taxon>Bacillati</taxon>
        <taxon>Bacillota</taxon>
        <taxon>Bacilli</taxon>
        <taxon>Bacillales</taxon>
        <taxon>Bacillaceae</taxon>
        <taxon>Rossellomorea</taxon>
    </lineage>
</organism>
<gene>
    <name evidence="1" type="ORF">AV649_13850</name>
</gene>
<evidence type="ECO:0000313" key="2">
    <source>
        <dbReference type="Proteomes" id="UP000076510"/>
    </source>
</evidence>